<gene>
    <name evidence="2" type="ORF">H0A36_15815</name>
</gene>
<comment type="caution">
    <text evidence="2">The sequence shown here is derived from an EMBL/GenBank/DDBJ whole genome shotgun (WGS) entry which is preliminary data.</text>
</comment>
<protein>
    <submittedName>
        <fullName evidence="2">Uncharacterized protein</fullName>
    </submittedName>
</protein>
<keyword evidence="1" id="KW-0812">Transmembrane</keyword>
<keyword evidence="1" id="KW-0472">Membrane</keyword>
<dbReference type="RefSeq" id="WP_180569506.1">
    <property type="nucleotide sequence ID" value="NZ_JACCKB010000025.1"/>
</dbReference>
<name>A0A853IBN8_9GAMM</name>
<organism evidence="2 3">
    <name type="scientific">Spartinivicinus marinus</name>
    <dbReference type="NCBI Taxonomy" id="2994442"/>
    <lineage>
        <taxon>Bacteria</taxon>
        <taxon>Pseudomonadati</taxon>
        <taxon>Pseudomonadota</taxon>
        <taxon>Gammaproteobacteria</taxon>
        <taxon>Oceanospirillales</taxon>
        <taxon>Zooshikellaceae</taxon>
        <taxon>Spartinivicinus</taxon>
    </lineage>
</organism>
<dbReference type="AlphaFoldDB" id="A0A853IBN8"/>
<evidence type="ECO:0000313" key="3">
    <source>
        <dbReference type="Proteomes" id="UP000569732"/>
    </source>
</evidence>
<dbReference type="EMBL" id="JACCKB010000025">
    <property type="protein sequence ID" value="NYZ67484.1"/>
    <property type="molecule type" value="Genomic_DNA"/>
</dbReference>
<evidence type="ECO:0000256" key="1">
    <source>
        <dbReference type="SAM" id="Phobius"/>
    </source>
</evidence>
<feature type="transmembrane region" description="Helical" evidence="1">
    <location>
        <begin position="122"/>
        <end position="141"/>
    </location>
</feature>
<dbReference type="Proteomes" id="UP000569732">
    <property type="component" value="Unassembled WGS sequence"/>
</dbReference>
<sequence length="168" mass="19473">MKNNNSFDDCYDELIKSRNIEFYGNKIKLGSIEDFLLKSIQLEKDVEKKRKALELYARSDFSNKLAMPSRLRGIIIYLMAVCALFLLLCFVYRVKVFPVFLEAFYQAGGFPIDDMNWFFESYSIALLGVILLLGVSLLITYQIGQLFHSHFSNQARLFIIPKSIKKNT</sequence>
<evidence type="ECO:0000313" key="2">
    <source>
        <dbReference type="EMBL" id="NYZ67484.1"/>
    </source>
</evidence>
<keyword evidence="1" id="KW-1133">Transmembrane helix</keyword>
<reference evidence="2 3" key="1">
    <citation type="submission" date="2020-07" db="EMBL/GenBank/DDBJ databases">
        <title>Endozoicomonas sp. nov., isolated from sediment.</title>
        <authorList>
            <person name="Gu T."/>
        </authorList>
    </citation>
    <scope>NUCLEOTIDE SEQUENCE [LARGE SCALE GENOMIC DNA]</scope>
    <source>
        <strain evidence="2 3">SM1973</strain>
    </source>
</reference>
<keyword evidence="3" id="KW-1185">Reference proteome</keyword>
<feature type="transmembrane region" description="Helical" evidence="1">
    <location>
        <begin position="74"/>
        <end position="94"/>
    </location>
</feature>
<proteinExistence type="predicted"/>
<accession>A0A853IBN8</accession>